<evidence type="ECO:0000313" key="4">
    <source>
        <dbReference type="Proteomes" id="UP000253324"/>
    </source>
</evidence>
<dbReference type="InterPro" id="IPR035439">
    <property type="entry name" value="UPF0145_dom_sf"/>
</dbReference>
<dbReference type="Pfam" id="PF01906">
    <property type="entry name" value="YbjQ_1"/>
    <property type="match status" value="1"/>
</dbReference>
<organism evidence="3 4">
    <name type="scientific">Phyllobacterium bourgognense</name>
    <dbReference type="NCBI Taxonomy" id="314236"/>
    <lineage>
        <taxon>Bacteria</taxon>
        <taxon>Pseudomonadati</taxon>
        <taxon>Pseudomonadota</taxon>
        <taxon>Alphaproteobacteria</taxon>
        <taxon>Hyphomicrobiales</taxon>
        <taxon>Phyllobacteriaceae</taxon>
        <taxon>Phyllobacterium</taxon>
    </lineage>
</organism>
<proteinExistence type="inferred from homology"/>
<dbReference type="PANTHER" id="PTHR34068">
    <property type="entry name" value="UPF0145 PROTEIN YBJQ"/>
    <property type="match status" value="1"/>
</dbReference>
<gene>
    <name evidence="3" type="ORF">C7476_109201</name>
</gene>
<reference evidence="3 4" key="1">
    <citation type="submission" date="2018-07" db="EMBL/GenBank/DDBJ databases">
        <title>Genomic Encyclopedia of Type Strains, Phase III (KMG-III): the genomes of soil and plant-associated and newly described type strains.</title>
        <authorList>
            <person name="Whitman W."/>
        </authorList>
    </citation>
    <scope>NUCLEOTIDE SEQUENCE [LARGE SCALE GENOMIC DNA]</scope>
    <source>
        <strain evidence="3 4">31-25a</strain>
    </source>
</reference>
<dbReference type="Proteomes" id="UP000253324">
    <property type="component" value="Unassembled WGS sequence"/>
</dbReference>
<dbReference type="SUPFAM" id="SSF117782">
    <property type="entry name" value="YbjQ-like"/>
    <property type="match status" value="1"/>
</dbReference>
<dbReference type="InterPro" id="IPR002765">
    <property type="entry name" value="UPF0145_YbjQ-like"/>
</dbReference>
<dbReference type="OrthoDB" id="9796448at2"/>
<dbReference type="Gene3D" id="3.30.110.70">
    <property type="entry name" value="Hypothetical protein apc22750. Chain B"/>
    <property type="match status" value="1"/>
</dbReference>
<keyword evidence="4" id="KW-1185">Reference proteome</keyword>
<dbReference type="EMBL" id="QPJM01000009">
    <property type="protein sequence ID" value="RCW82019.1"/>
    <property type="molecule type" value="Genomic_DNA"/>
</dbReference>
<sequence length="203" mass="22248">MNFLTGKNKPNLEWKTMPTTIQPAQAVEDTVPFEPSKSKRYCIGCRCDVDIGTWDLTARMCAACKDKSQTQRAENLAEQKRQHERKGRKIVMTTTPTVPAKEIGDVCGLVHSEVAYGMNLLKDVATAWRDTFGGRAQSLQGVMSDSRKTAVAEMEEQARAMDADAIVGLSFQITQINTTNGTGMVILAATGTAVRFADKELSK</sequence>
<name>A0A368YQX8_9HYPH</name>
<dbReference type="AlphaFoldDB" id="A0A368YQX8"/>
<dbReference type="HAMAP" id="MF_00338">
    <property type="entry name" value="UPF0145"/>
    <property type="match status" value="1"/>
</dbReference>
<evidence type="ECO:0000313" key="3">
    <source>
        <dbReference type="EMBL" id="RCW82019.1"/>
    </source>
</evidence>
<evidence type="ECO:0000256" key="1">
    <source>
        <dbReference type="ARBA" id="ARBA00010751"/>
    </source>
</evidence>
<protein>
    <recommendedName>
        <fullName evidence="2">UPF0145 protein C7476_109201</fullName>
    </recommendedName>
</protein>
<comment type="caution">
    <text evidence="3">The sequence shown here is derived from an EMBL/GenBank/DDBJ whole genome shotgun (WGS) entry which is preliminary data.</text>
</comment>
<dbReference type="RefSeq" id="WP_147274673.1">
    <property type="nucleotide sequence ID" value="NZ_QPJM01000009.1"/>
</dbReference>
<evidence type="ECO:0000256" key="2">
    <source>
        <dbReference type="HAMAP-Rule" id="MF_00338"/>
    </source>
</evidence>
<accession>A0A368YQX8</accession>
<dbReference type="PANTHER" id="PTHR34068:SF1">
    <property type="entry name" value="UPF0145 PROTEIN YBJQ"/>
    <property type="match status" value="1"/>
</dbReference>
<comment type="similarity">
    <text evidence="1 2">Belongs to the UPF0145 family.</text>
</comment>